<protein>
    <submittedName>
        <fullName evidence="1">Uncharacterized protein</fullName>
    </submittedName>
</protein>
<keyword evidence="2" id="KW-1185">Reference proteome</keyword>
<evidence type="ECO:0000313" key="2">
    <source>
        <dbReference type="Proteomes" id="UP000004913"/>
    </source>
</evidence>
<comment type="caution">
    <text evidence="1">The sequence shown here is derived from an EMBL/GenBank/DDBJ whole genome shotgun (WGS) entry which is preliminary data.</text>
</comment>
<proteinExistence type="predicted"/>
<reference evidence="1 2" key="1">
    <citation type="submission" date="2011-04" db="EMBL/GenBank/DDBJ databases">
        <title>The Genome Sequence of Dysgonomonas gadei ATCC BAA-286.</title>
        <authorList>
            <consortium name="The Broad Institute Genome Sequencing Platform"/>
            <person name="Earl A."/>
            <person name="Ward D."/>
            <person name="Feldgarden M."/>
            <person name="Gevers D."/>
            <person name="Pudlo N."/>
            <person name="Martens E."/>
            <person name="Allen-Vercoe E."/>
            <person name="Young S.K."/>
            <person name="Zeng Q."/>
            <person name="Gargeya S."/>
            <person name="Fitzgerald M."/>
            <person name="Haas B."/>
            <person name="Abouelleil A."/>
            <person name="Alvarado L."/>
            <person name="Arachchi H.M."/>
            <person name="Berlin A."/>
            <person name="Brown A."/>
            <person name="Chapman S.B."/>
            <person name="Chen Z."/>
            <person name="Dunbar C."/>
            <person name="Freedman E."/>
            <person name="Gearin G."/>
            <person name="Gellesch M."/>
            <person name="Goldberg J."/>
            <person name="Griggs A."/>
            <person name="Gujja S."/>
            <person name="Heiman D."/>
            <person name="Howarth C."/>
            <person name="Larson L."/>
            <person name="Lui A."/>
            <person name="MacDonald P.J.P."/>
            <person name="Mehta T."/>
            <person name="Montmayeur A."/>
            <person name="Murphy C."/>
            <person name="Neiman D."/>
            <person name="Pearson M."/>
            <person name="Priest M."/>
            <person name="Roberts A."/>
            <person name="Saif S."/>
            <person name="Shea T."/>
            <person name="Shenoy N."/>
            <person name="Sisk P."/>
            <person name="Stolte C."/>
            <person name="Sykes S."/>
            <person name="Yandava C."/>
            <person name="Wortman J."/>
            <person name="Nusbaum C."/>
            <person name="Birren B."/>
        </authorList>
    </citation>
    <scope>NUCLEOTIDE SEQUENCE [LARGE SCALE GENOMIC DNA]</scope>
    <source>
        <strain evidence="1 2">ATCC BAA-286</strain>
    </source>
</reference>
<gene>
    <name evidence="1" type="ORF">HMPREF9455_01551</name>
</gene>
<name>F5IWT4_9BACT</name>
<dbReference type="Proteomes" id="UP000004913">
    <property type="component" value="Unassembled WGS sequence"/>
</dbReference>
<accession>F5IWT4</accession>
<dbReference type="HOGENOM" id="CLU_3079302_0_0_10"/>
<organism evidence="1 2">
    <name type="scientific">Dysgonomonas gadei ATCC BAA-286</name>
    <dbReference type="NCBI Taxonomy" id="742766"/>
    <lineage>
        <taxon>Bacteria</taxon>
        <taxon>Pseudomonadati</taxon>
        <taxon>Bacteroidota</taxon>
        <taxon>Bacteroidia</taxon>
        <taxon>Bacteroidales</taxon>
        <taxon>Dysgonomonadaceae</taxon>
        <taxon>Dysgonomonas</taxon>
    </lineage>
</organism>
<dbReference type="EMBL" id="ADLV01000018">
    <property type="protein sequence ID" value="EGK02281.1"/>
    <property type="molecule type" value="Genomic_DNA"/>
</dbReference>
<evidence type="ECO:0000313" key="1">
    <source>
        <dbReference type="EMBL" id="EGK02281.1"/>
    </source>
</evidence>
<sequence>MKGAKIVKHRDEHAAFIYIGFLALKELLHVFFSGLPTAYNYRTTIKPFAPCC</sequence>
<dbReference type="AlphaFoldDB" id="F5IWT4"/>